<evidence type="ECO:0000256" key="7">
    <source>
        <dbReference type="RuleBase" id="RU365041"/>
    </source>
</evidence>
<dbReference type="Pfam" id="PF02308">
    <property type="entry name" value="MgtC"/>
    <property type="match status" value="1"/>
</dbReference>
<dbReference type="PANTHER" id="PTHR33778:SF1">
    <property type="entry name" value="MAGNESIUM TRANSPORTER YHID-RELATED"/>
    <property type="match status" value="1"/>
</dbReference>
<feature type="domain" description="MgtC/SapB/SrpB/YhiD N-terminal" evidence="8">
    <location>
        <begin position="19"/>
        <end position="151"/>
    </location>
</feature>
<proteinExistence type="inferred from homology"/>
<keyword evidence="4 7" id="KW-0812">Transmembrane</keyword>
<feature type="transmembrane region" description="Helical" evidence="7">
    <location>
        <begin position="15"/>
        <end position="32"/>
    </location>
</feature>
<keyword evidence="7" id="KW-0997">Cell inner membrane</keyword>
<dbReference type="PRINTS" id="PR01837">
    <property type="entry name" value="MGTCSAPBPROT"/>
</dbReference>
<reference evidence="10" key="1">
    <citation type="journal article" date="2019" name="Int. J. Syst. Evol. Microbiol.">
        <title>The Global Catalogue of Microorganisms (GCM) 10K type strain sequencing project: providing services to taxonomists for standard genome sequencing and annotation.</title>
        <authorList>
            <consortium name="The Broad Institute Genomics Platform"/>
            <consortium name="The Broad Institute Genome Sequencing Center for Infectious Disease"/>
            <person name="Wu L."/>
            <person name="Ma J."/>
        </authorList>
    </citation>
    <scope>NUCLEOTIDE SEQUENCE [LARGE SCALE GENOMIC DNA]</scope>
    <source>
        <strain evidence="10">KCTC 62102</strain>
    </source>
</reference>
<gene>
    <name evidence="9" type="ORF">ACFOD6_11210</name>
</gene>
<keyword evidence="5 7" id="KW-1133">Transmembrane helix</keyword>
<evidence type="ECO:0000256" key="5">
    <source>
        <dbReference type="ARBA" id="ARBA00022989"/>
    </source>
</evidence>
<feature type="transmembrane region" description="Helical" evidence="7">
    <location>
        <begin position="44"/>
        <end position="62"/>
    </location>
</feature>
<evidence type="ECO:0000256" key="1">
    <source>
        <dbReference type="ARBA" id="ARBA00004651"/>
    </source>
</evidence>
<dbReference type="Proteomes" id="UP001595445">
    <property type="component" value="Unassembled WGS sequence"/>
</dbReference>
<evidence type="ECO:0000259" key="8">
    <source>
        <dbReference type="Pfam" id="PF02308"/>
    </source>
</evidence>
<dbReference type="EMBL" id="JBHRSM010000019">
    <property type="protein sequence ID" value="MFC3086615.1"/>
    <property type="molecule type" value="Genomic_DNA"/>
</dbReference>
<evidence type="ECO:0000256" key="4">
    <source>
        <dbReference type="ARBA" id="ARBA00022692"/>
    </source>
</evidence>
<keyword evidence="6 7" id="KW-0472">Membrane</keyword>
<keyword evidence="10" id="KW-1185">Reference proteome</keyword>
<dbReference type="InterPro" id="IPR049177">
    <property type="entry name" value="MgtC_SapB_SrpB_YhiD_N"/>
</dbReference>
<comment type="caution">
    <text evidence="9">The sequence shown here is derived from an EMBL/GenBank/DDBJ whole genome shotgun (WGS) entry which is preliminary data.</text>
</comment>
<evidence type="ECO:0000256" key="2">
    <source>
        <dbReference type="ARBA" id="ARBA00009298"/>
    </source>
</evidence>
<protein>
    <recommendedName>
        <fullName evidence="7">Protein MgtC</fullName>
    </recommendedName>
</protein>
<dbReference type="RefSeq" id="WP_242070225.1">
    <property type="nucleotide sequence ID" value="NZ_JAEACP010000015.1"/>
</dbReference>
<keyword evidence="3" id="KW-1003">Cell membrane</keyword>
<organism evidence="9 10">
    <name type="scientific">Tabrizicola soli</name>
    <dbReference type="NCBI Taxonomy" id="2185115"/>
    <lineage>
        <taxon>Bacteria</taxon>
        <taxon>Pseudomonadati</taxon>
        <taxon>Pseudomonadota</taxon>
        <taxon>Alphaproteobacteria</taxon>
        <taxon>Rhodobacterales</taxon>
        <taxon>Paracoccaceae</taxon>
        <taxon>Tabrizicola</taxon>
    </lineage>
</organism>
<evidence type="ECO:0000313" key="9">
    <source>
        <dbReference type="EMBL" id="MFC3086615.1"/>
    </source>
</evidence>
<sequence length="243" mass="25392">MTPQSLIATLEDQSLMVPLAFSLAAGLLIGIERELRRKPAGLRTHALVCVASALMTLLGLRMEDWAAVLPDGTQIVSDMARMPHAILTGIGFLGAGVIFREGPSVQGLTTAATLWMTAALGIVFGAGLLELGVIGTVAALLVLILFRLVQRVMPPKPVIRLDVVVPATSTLDGTQLTAALAGIGLTAGPISLAQDIGLGQRRYKLMAAGQDQRIDCDAVAGALRNTADLQKLTVVPLDRDTGT</sequence>
<evidence type="ECO:0000256" key="6">
    <source>
        <dbReference type="ARBA" id="ARBA00023136"/>
    </source>
</evidence>
<dbReference type="PANTHER" id="PTHR33778">
    <property type="entry name" value="PROTEIN MGTC"/>
    <property type="match status" value="1"/>
</dbReference>
<dbReference type="InterPro" id="IPR003416">
    <property type="entry name" value="MgtC/SapB/SrpB/YhiD_fam"/>
</dbReference>
<feature type="transmembrane region" description="Helical" evidence="7">
    <location>
        <begin position="82"/>
        <end position="100"/>
    </location>
</feature>
<name>A0ABV7DV98_9RHOB</name>
<comment type="similarity">
    <text evidence="2 7">Belongs to the MgtC/SapB family.</text>
</comment>
<accession>A0ABV7DV98</accession>
<comment type="subcellular location">
    <subcellularLocation>
        <location evidence="7">Cell inner membrane</location>
        <topology evidence="7">Multi-pass membrane protein</topology>
    </subcellularLocation>
    <subcellularLocation>
        <location evidence="1">Cell membrane</location>
        <topology evidence="1">Multi-pass membrane protein</topology>
    </subcellularLocation>
</comment>
<feature type="transmembrane region" description="Helical" evidence="7">
    <location>
        <begin position="131"/>
        <end position="149"/>
    </location>
</feature>
<evidence type="ECO:0000256" key="3">
    <source>
        <dbReference type="ARBA" id="ARBA00022475"/>
    </source>
</evidence>
<evidence type="ECO:0000313" key="10">
    <source>
        <dbReference type="Proteomes" id="UP001595445"/>
    </source>
</evidence>